<reference evidence="2 3" key="1">
    <citation type="journal article" date="2012" name="Genome Biol.">
        <title>Genome and low-iron response of an oceanic diatom adapted to chronic iron limitation.</title>
        <authorList>
            <person name="Lommer M."/>
            <person name="Specht M."/>
            <person name="Roy A.S."/>
            <person name="Kraemer L."/>
            <person name="Andreson R."/>
            <person name="Gutowska M.A."/>
            <person name="Wolf J."/>
            <person name="Bergner S.V."/>
            <person name="Schilhabel M.B."/>
            <person name="Klostermeier U.C."/>
            <person name="Beiko R.G."/>
            <person name="Rosenstiel P."/>
            <person name="Hippler M."/>
            <person name="Laroche J."/>
        </authorList>
    </citation>
    <scope>NUCLEOTIDE SEQUENCE [LARGE SCALE GENOMIC DNA]</scope>
    <source>
        <strain evidence="2 3">CCMP1005</strain>
    </source>
</reference>
<evidence type="ECO:0000313" key="3">
    <source>
        <dbReference type="Proteomes" id="UP000266841"/>
    </source>
</evidence>
<feature type="non-terminal residue" evidence="2">
    <location>
        <position position="1"/>
    </location>
</feature>
<comment type="caution">
    <text evidence="2">The sequence shown here is derived from an EMBL/GenBank/DDBJ whole genome shotgun (WGS) entry which is preliminary data.</text>
</comment>
<accession>K0RGI9</accession>
<keyword evidence="3" id="KW-1185">Reference proteome</keyword>
<name>K0RGI9_THAOC</name>
<evidence type="ECO:0000313" key="2">
    <source>
        <dbReference type="EMBL" id="EJK52838.1"/>
    </source>
</evidence>
<dbReference type="EMBL" id="AGNL01039172">
    <property type="protein sequence ID" value="EJK52838.1"/>
    <property type="molecule type" value="Genomic_DNA"/>
</dbReference>
<gene>
    <name evidence="2" type="ORF">THAOC_27853</name>
</gene>
<sequence length="347" mass="37817">TVKEIFSGKSPHIKVTSVDCVRRKSTKAKMRLVLGRESRSTVALSAKYAFEAYLELNHFGKNITDCENNAKGIVPETAFGFTGNDNDISNEMEETVLDESEPKPKPCLSPCMEKRKSPWPLPAVHSTHGVRSPRRAECDLDFDLKRGGERELDSAPPLAGQPPPLAGHCPLTNYSVKVCTATDGGSIIGQQTDIHELLSLLNRQCPVAYWIIPLGEEVPGCVGTLKELGDCDRVLGHIAKHCLDVVGEVYVRHAGDRGFTKVSRQDLKIYRVHPGVPMEITIPAFDDVDVNGDDSAGGSAGCNVNPLESRKSPMGERRRPCSDSYSTESPTIVGSTIGRKLFVCQTC</sequence>
<proteinExistence type="predicted"/>
<feature type="region of interest" description="Disordered" evidence="1">
    <location>
        <begin position="296"/>
        <end position="327"/>
    </location>
</feature>
<evidence type="ECO:0000256" key="1">
    <source>
        <dbReference type="SAM" id="MobiDB-lite"/>
    </source>
</evidence>
<feature type="compositionally biased region" description="Basic and acidic residues" evidence="1">
    <location>
        <begin position="308"/>
        <end position="321"/>
    </location>
</feature>
<protein>
    <submittedName>
        <fullName evidence="2">Uncharacterized protein</fullName>
    </submittedName>
</protein>
<dbReference type="Proteomes" id="UP000266841">
    <property type="component" value="Unassembled WGS sequence"/>
</dbReference>
<organism evidence="2 3">
    <name type="scientific">Thalassiosira oceanica</name>
    <name type="common">Marine diatom</name>
    <dbReference type="NCBI Taxonomy" id="159749"/>
    <lineage>
        <taxon>Eukaryota</taxon>
        <taxon>Sar</taxon>
        <taxon>Stramenopiles</taxon>
        <taxon>Ochrophyta</taxon>
        <taxon>Bacillariophyta</taxon>
        <taxon>Coscinodiscophyceae</taxon>
        <taxon>Thalassiosirophycidae</taxon>
        <taxon>Thalassiosirales</taxon>
        <taxon>Thalassiosiraceae</taxon>
        <taxon>Thalassiosira</taxon>
    </lineage>
</organism>
<dbReference type="AlphaFoldDB" id="K0RGI9"/>